<evidence type="ECO:0000256" key="4">
    <source>
        <dbReference type="ARBA" id="ARBA00022729"/>
    </source>
</evidence>
<dbReference type="GO" id="GO:0046872">
    <property type="term" value="F:metal ion binding"/>
    <property type="evidence" value="ECO:0007669"/>
    <property type="project" value="UniProtKB-KW"/>
</dbReference>
<dbReference type="InterPro" id="IPR044084">
    <property type="entry name" value="AvModA-like_subst-bd"/>
</dbReference>
<evidence type="ECO:0000256" key="3">
    <source>
        <dbReference type="ARBA" id="ARBA00022723"/>
    </source>
</evidence>
<evidence type="ECO:0000313" key="8">
    <source>
        <dbReference type="Proteomes" id="UP000008952"/>
    </source>
</evidence>
<comment type="caution">
    <text evidence="7">The sequence shown here is derived from an EMBL/GenBank/DDBJ whole genome shotgun (WGS) entry which is preliminary data.</text>
</comment>
<dbReference type="Proteomes" id="UP000008952">
    <property type="component" value="Unassembled WGS sequence"/>
</dbReference>
<gene>
    <name evidence="7" type="ORF">ME5_00272</name>
</gene>
<name>J1K278_9HYPH</name>
<comment type="subunit">
    <text evidence="5">The complex is composed of two ATP-binding proteins (ModC), two transmembrane proteins (ModB) and a solute-binding protein (ModA).</text>
</comment>
<dbReference type="FunFam" id="3.40.190.10:FF:000035">
    <property type="entry name" value="Molybdate ABC transporter substrate-binding protein"/>
    <property type="match status" value="1"/>
</dbReference>
<sequence length="257" mass="28580">MRLQWITFTFFFFQSIILFQPIDALAHKSDAVIAVASNFTEPAKEIAKKFEESTGYKTILSFGATGSIYQQIKNGAPYDVFLAADNHRPSLLIAEGFAVKESQLTYAIGTLVLWSASKDLIKGEQSLSAENINHIAFCNPDAAPYGQAALETMKALNLYTKVQTKLVEGHNISQAFQFVKTGNAEIGFVALSQIIHEKKGSFWIVPQKYYHPIEQDGVLLQHGKDNKAAKAFMIFLNGSEASQILADYGYRKKKKDL</sequence>
<dbReference type="InterPro" id="IPR050682">
    <property type="entry name" value="ModA/WtpA"/>
</dbReference>
<protein>
    <submittedName>
        <fullName evidence="7">Molybdate ABC transporter, periplasmic molybdate-binding protein</fullName>
    </submittedName>
</protein>
<keyword evidence="4" id="KW-0732">Signal</keyword>
<dbReference type="Pfam" id="PF13531">
    <property type="entry name" value="SBP_bac_11"/>
    <property type="match status" value="1"/>
</dbReference>
<dbReference type="GO" id="GO:0030973">
    <property type="term" value="F:molybdate ion binding"/>
    <property type="evidence" value="ECO:0007669"/>
    <property type="project" value="InterPro"/>
</dbReference>
<dbReference type="PANTHER" id="PTHR30632:SF14">
    <property type="entry name" value="TUNGSTATE_MOLYBDATE_CHROMATE-BINDING PROTEIN MODA"/>
    <property type="match status" value="1"/>
</dbReference>
<evidence type="ECO:0000256" key="5">
    <source>
        <dbReference type="ARBA" id="ARBA00062515"/>
    </source>
</evidence>
<dbReference type="Gene3D" id="3.40.190.10">
    <property type="entry name" value="Periplasmic binding protein-like II"/>
    <property type="match status" value="2"/>
</dbReference>
<dbReference type="PIRSF" id="PIRSF004846">
    <property type="entry name" value="ModA"/>
    <property type="match status" value="1"/>
</dbReference>
<evidence type="ECO:0000256" key="2">
    <source>
        <dbReference type="ARBA" id="ARBA00022505"/>
    </source>
</evidence>
<keyword evidence="3 6" id="KW-0479">Metal-binding</keyword>
<dbReference type="eggNOG" id="COG0725">
    <property type="taxonomic scope" value="Bacteria"/>
</dbReference>
<dbReference type="GO" id="GO:0015689">
    <property type="term" value="P:molybdate ion transport"/>
    <property type="evidence" value="ECO:0007669"/>
    <property type="project" value="InterPro"/>
</dbReference>
<feature type="binding site" evidence="6">
    <location>
        <position position="65"/>
    </location>
    <ligand>
        <name>molybdate</name>
        <dbReference type="ChEBI" id="CHEBI:36264"/>
    </ligand>
</feature>
<dbReference type="NCBIfam" id="TIGR01256">
    <property type="entry name" value="modA"/>
    <property type="match status" value="1"/>
</dbReference>
<reference evidence="7 8" key="1">
    <citation type="submission" date="2012-03" db="EMBL/GenBank/DDBJ databases">
        <title>The Genome Sequence of Bartonella tamiae Th239.</title>
        <authorList>
            <consortium name="The Broad Institute Genome Sequencing Platform"/>
            <consortium name="The Broad Institute Genome Sequencing Center for Infectious Disease"/>
            <person name="Feldgarden M."/>
            <person name="Kirby J."/>
            <person name="Kosoy M."/>
            <person name="Birtles R."/>
            <person name="Probert W.S."/>
            <person name="Chiaraviglio L."/>
            <person name="Young S.K."/>
            <person name="Zeng Q."/>
            <person name="Gargeya S."/>
            <person name="Fitzgerald M."/>
            <person name="Haas B."/>
            <person name="Abouelleil A."/>
            <person name="Alvarado L."/>
            <person name="Arachchi H.M."/>
            <person name="Berlin A."/>
            <person name="Chapman S.B."/>
            <person name="Gearin G."/>
            <person name="Goldberg J."/>
            <person name="Griggs A."/>
            <person name="Gujja S."/>
            <person name="Hansen M."/>
            <person name="Heiman D."/>
            <person name="Howarth C."/>
            <person name="Larimer J."/>
            <person name="Lui A."/>
            <person name="MacDonald P.J.P."/>
            <person name="McCowen C."/>
            <person name="Montmayeur A."/>
            <person name="Murphy C."/>
            <person name="Neiman D."/>
            <person name="Pearson M."/>
            <person name="Priest M."/>
            <person name="Roberts A."/>
            <person name="Saif S."/>
            <person name="Shea T."/>
            <person name="Sisk P."/>
            <person name="Stolte C."/>
            <person name="Sykes S."/>
            <person name="Wortman J."/>
            <person name="Nusbaum C."/>
            <person name="Birren B."/>
        </authorList>
    </citation>
    <scope>NUCLEOTIDE SEQUENCE [LARGE SCALE GENOMIC DNA]</scope>
    <source>
        <strain evidence="7 8">Th239</strain>
    </source>
</reference>
<dbReference type="PATRIC" id="fig|1094558.3.peg.306"/>
<keyword evidence="2 6" id="KW-0500">Molybdenum</keyword>
<evidence type="ECO:0000313" key="7">
    <source>
        <dbReference type="EMBL" id="EJF91577.1"/>
    </source>
</evidence>
<dbReference type="RefSeq" id="WP_008037733.1">
    <property type="nucleotide sequence ID" value="NZ_JH725147.1"/>
</dbReference>
<organism evidence="7 8">
    <name type="scientific">Bartonella tamiae Th239</name>
    <dbReference type="NCBI Taxonomy" id="1094558"/>
    <lineage>
        <taxon>Bacteria</taxon>
        <taxon>Pseudomonadati</taxon>
        <taxon>Pseudomonadota</taxon>
        <taxon>Alphaproteobacteria</taxon>
        <taxon>Hyphomicrobiales</taxon>
        <taxon>Bartonellaceae</taxon>
        <taxon>Bartonella</taxon>
    </lineage>
</organism>
<dbReference type="HOGENOM" id="CLU_065520_1_0_5"/>
<dbReference type="PANTHER" id="PTHR30632">
    <property type="entry name" value="MOLYBDATE-BINDING PERIPLASMIC PROTEIN"/>
    <property type="match status" value="1"/>
</dbReference>
<dbReference type="OrthoDB" id="9785015at2"/>
<comment type="similarity">
    <text evidence="1">Belongs to the bacterial solute-binding protein ModA family.</text>
</comment>
<proteinExistence type="inferred from homology"/>
<keyword evidence="8" id="KW-1185">Reference proteome</keyword>
<dbReference type="GO" id="GO:1901359">
    <property type="term" value="F:tungstate binding"/>
    <property type="evidence" value="ECO:0007669"/>
    <property type="project" value="UniProtKB-ARBA"/>
</dbReference>
<dbReference type="CDD" id="cd13539">
    <property type="entry name" value="PBP2_AvModA"/>
    <property type="match status" value="1"/>
</dbReference>
<evidence type="ECO:0000256" key="6">
    <source>
        <dbReference type="PIRSR" id="PIRSR004846-1"/>
    </source>
</evidence>
<dbReference type="EMBL" id="AIMB01000002">
    <property type="protein sequence ID" value="EJF91577.1"/>
    <property type="molecule type" value="Genomic_DNA"/>
</dbReference>
<dbReference type="InterPro" id="IPR005950">
    <property type="entry name" value="ModA"/>
</dbReference>
<evidence type="ECO:0000256" key="1">
    <source>
        <dbReference type="ARBA" id="ARBA00009175"/>
    </source>
</evidence>
<accession>J1K278</accession>
<dbReference type="STRING" id="1094558.ME5_00272"/>
<dbReference type="SUPFAM" id="SSF53850">
    <property type="entry name" value="Periplasmic binding protein-like II"/>
    <property type="match status" value="1"/>
</dbReference>
<dbReference type="AlphaFoldDB" id="J1K278"/>
<feature type="binding site" evidence="6">
    <location>
        <position position="172"/>
    </location>
    <ligand>
        <name>molybdate</name>
        <dbReference type="ChEBI" id="CHEBI:36264"/>
    </ligand>
</feature>